<evidence type="ECO:0000313" key="1">
    <source>
        <dbReference type="EMBL" id="TDG03414.1"/>
    </source>
</evidence>
<name>A0A4R5L6W3_9BURK</name>
<accession>A0A4R5L6W3</accession>
<dbReference type="Proteomes" id="UP000295606">
    <property type="component" value="Unassembled WGS sequence"/>
</dbReference>
<protein>
    <submittedName>
        <fullName evidence="1">Uncharacterized protein</fullName>
    </submittedName>
</protein>
<organism evidence="1 2">
    <name type="scientific">Paraburkholderia guartelaensis</name>
    <dbReference type="NCBI Taxonomy" id="2546446"/>
    <lineage>
        <taxon>Bacteria</taxon>
        <taxon>Pseudomonadati</taxon>
        <taxon>Pseudomonadota</taxon>
        <taxon>Betaproteobacteria</taxon>
        <taxon>Burkholderiales</taxon>
        <taxon>Burkholderiaceae</taxon>
        <taxon>Paraburkholderia</taxon>
    </lineage>
</organism>
<dbReference type="RefSeq" id="WP_133188378.1">
    <property type="nucleotide sequence ID" value="NZ_SMOD01000041.1"/>
</dbReference>
<sequence length="78" mass="8685">MSANVAHHARCTIRGAPAIVSFYPDSRIVRISAEDGHCFKQMRWLFGWQALLDVVGDAEEFAHTVPPDASQYEPRVAS</sequence>
<gene>
    <name evidence="1" type="ORF">E1N52_34775</name>
</gene>
<comment type="caution">
    <text evidence="1">The sequence shown here is derived from an EMBL/GenBank/DDBJ whole genome shotgun (WGS) entry which is preliminary data.</text>
</comment>
<reference evidence="1 2" key="1">
    <citation type="submission" date="2019-03" db="EMBL/GenBank/DDBJ databases">
        <title>Paraburkholderia sp. isolated from native Mimosa gymnas in Guartela State Park, Brazil.</title>
        <authorList>
            <person name="Paulitsch F."/>
            <person name="Hungria M."/>
            <person name="Delamuta J.R.M."/>
            <person name="Ribeiro R.A."/>
            <person name="Dall'Agnol R."/>
            <person name="Silva J.S.B."/>
        </authorList>
    </citation>
    <scope>NUCLEOTIDE SEQUENCE [LARGE SCALE GENOMIC DNA]</scope>
    <source>
        <strain evidence="1 2">CNPSo 3008</strain>
    </source>
</reference>
<dbReference type="OrthoDB" id="9008242at2"/>
<proteinExistence type="predicted"/>
<dbReference type="AlphaFoldDB" id="A0A4R5L6W3"/>
<evidence type="ECO:0000313" key="2">
    <source>
        <dbReference type="Proteomes" id="UP000295606"/>
    </source>
</evidence>
<dbReference type="EMBL" id="SMOD01000041">
    <property type="protein sequence ID" value="TDG03414.1"/>
    <property type="molecule type" value="Genomic_DNA"/>
</dbReference>